<dbReference type="PANTHER" id="PTHR45528">
    <property type="entry name" value="SENSOR HISTIDINE KINASE CPXA"/>
    <property type="match status" value="1"/>
</dbReference>
<evidence type="ECO:0000256" key="10">
    <source>
        <dbReference type="ARBA" id="ARBA00023026"/>
    </source>
</evidence>
<dbReference type="CDD" id="cd00075">
    <property type="entry name" value="HATPase"/>
    <property type="match status" value="1"/>
</dbReference>
<dbReference type="Pfam" id="PF00672">
    <property type="entry name" value="HAMP"/>
    <property type="match status" value="1"/>
</dbReference>
<evidence type="ECO:0000256" key="12">
    <source>
        <dbReference type="ARBA" id="ARBA00037219"/>
    </source>
</evidence>
<keyword evidence="11 14" id="KW-0472">Membrane</keyword>
<evidence type="ECO:0000256" key="9">
    <source>
        <dbReference type="ARBA" id="ARBA00023012"/>
    </source>
</evidence>
<evidence type="ECO:0000313" key="18">
    <source>
        <dbReference type="Proteomes" id="UP000010420"/>
    </source>
</evidence>
<comment type="function">
    <text evidence="12">Member of the two-component regulatory system HssS/HssR involved in intracellular heme homeostasis and tempering of staphylococcal virulence. HssS functions as a heme sensor histidine kinase which is autophosphorylated at a histidine residue and transfers its phosphate group to an aspartate residue of HssR. HssR/HssS activates the expression of hrtAB, an efflux pump, in response to extracellular heme, hemin, hemoglobin or blood.</text>
</comment>
<dbReference type="InterPro" id="IPR005467">
    <property type="entry name" value="His_kinase_dom"/>
</dbReference>
<sequence length="353" mass="40899">MRKIYNYFRHTLQGKIIFSFFTVLVLGNIITFFITSPFIIKVLGNKVENNTQGIYQFHRIKILILTISCIISVSALCVVSRIIVKQIKILTKATNEVAEGNFDVYLETKEKDEIGRLINHFNKMTKNLKHTAYIQKDFINNVSHEFKTPIASIQGFAKILKNDKLSKEDRQEYLDIIIEEAKRLENLSDNVLKLSKLENQNVLENQQKFSLDEQIRRAILILENNWQEKEIKFNLDLKKTYFYGQEELLLQVWINIIGNAIKFSNRNQSINIKIESNVEFVLVIIKDNGVGMDEDTLVHIFDKFYQGDNSRSLKGYGLGLAITKRIVELSNGEIIVESSIGEGSTFYIKLFRE</sequence>
<dbReference type="EC" id="2.7.13.3" evidence="3"/>
<dbReference type="Gene3D" id="6.10.340.10">
    <property type="match status" value="1"/>
</dbReference>
<dbReference type="PRINTS" id="PR00344">
    <property type="entry name" value="BCTRLSENSOR"/>
</dbReference>
<organism evidence="17 18">
    <name type="scientific">Clostridium celatum DSM 1785</name>
    <dbReference type="NCBI Taxonomy" id="545697"/>
    <lineage>
        <taxon>Bacteria</taxon>
        <taxon>Bacillati</taxon>
        <taxon>Bacillota</taxon>
        <taxon>Clostridia</taxon>
        <taxon>Eubacteriales</taxon>
        <taxon>Clostridiaceae</taxon>
        <taxon>Clostridium</taxon>
    </lineage>
</organism>
<dbReference type="InterPro" id="IPR036097">
    <property type="entry name" value="HisK_dim/P_sf"/>
</dbReference>
<dbReference type="EMBL" id="AMEZ01000121">
    <property type="protein sequence ID" value="EKY22586.1"/>
    <property type="molecule type" value="Genomic_DNA"/>
</dbReference>
<evidence type="ECO:0000259" key="15">
    <source>
        <dbReference type="PROSITE" id="PS50109"/>
    </source>
</evidence>
<gene>
    <name evidence="17" type="ORF">HMPREF0216_03177</name>
</gene>
<dbReference type="GO" id="GO:0000155">
    <property type="term" value="F:phosphorelay sensor kinase activity"/>
    <property type="evidence" value="ECO:0007669"/>
    <property type="project" value="InterPro"/>
</dbReference>
<dbReference type="InterPro" id="IPR050398">
    <property type="entry name" value="HssS/ArlS-like"/>
</dbReference>
<dbReference type="CDD" id="cd06225">
    <property type="entry name" value="HAMP"/>
    <property type="match status" value="1"/>
</dbReference>
<dbReference type="InterPro" id="IPR036890">
    <property type="entry name" value="HATPase_C_sf"/>
</dbReference>
<dbReference type="PROSITE" id="PS50109">
    <property type="entry name" value="HIS_KIN"/>
    <property type="match status" value="1"/>
</dbReference>
<evidence type="ECO:0000256" key="11">
    <source>
        <dbReference type="ARBA" id="ARBA00023136"/>
    </source>
</evidence>
<evidence type="ECO:0000256" key="6">
    <source>
        <dbReference type="ARBA" id="ARBA00022692"/>
    </source>
</evidence>
<name>L1Q3V7_9CLOT</name>
<dbReference type="SUPFAM" id="SSF55874">
    <property type="entry name" value="ATPase domain of HSP90 chaperone/DNA topoisomerase II/histidine kinase"/>
    <property type="match status" value="1"/>
</dbReference>
<dbReference type="STRING" id="545697.HMPREF0216_03177"/>
<proteinExistence type="predicted"/>
<keyword evidence="6 14" id="KW-0812">Transmembrane</keyword>
<dbReference type="Gene3D" id="1.10.287.130">
    <property type="match status" value="1"/>
</dbReference>
<evidence type="ECO:0000313" key="17">
    <source>
        <dbReference type="EMBL" id="EKY22586.1"/>
    </source>
</evidence>
<dbReference type="PATRIC" id="fig|545697.3.peg.3110"/>
<dbReference type="SMART" id="SM00304">
    <property type="entry name" value="HAMP"/>
    <property type="match status" value="1"/>
</dbReference>
<dbReference type="Proteomes" id="UP000010420">
    <property type="component" value="Unassembled WGS sequence"/>
</dbReference>
<reference evidence="17 18" key="1">
    <citation type="submission" date="2012-05" db="EMBL/GenBank/DDBJ databases">
        <authorList>
            <person name="Weinstock G."/>
            <person name="Sodergren E."/>
            <person name="Lobos E.A."/>
            <person name="Fulton L."/>
            <person name="Fulton R."/>
            <person name="Courtney L."/>
            <person name="Fronick C."/>
            <person name="O'Laughlin M."/>
            <person name="Godfrey J."/>
            <person name="Wilson R.M."/>
            <person name="Miner T."/>
            <person name="Farmer C."/>
            <person name="Delehaunty K."/>
            <person name="Cordes M."/>
            <person name="Minx P."/>
            <person name="Tomlinson C."/>
            <person name="Chen J."/>
            <person name="Wollam A."/>
            <person name="Pepin K.H."/>
            <person name="Bhonagiri V."/>
            <person name="Zhang X."/>
            <person name="Suruliraj S."/>
            <person name="Warren W."/>
            <person name="Mitreva M."/>
            <person name="Mardis E.R."/>
            <person name="Wilson R.K."/>
        </authorList>
    </citation>
    <scope>NUCLEOTIDE SEQUENCE [LARGE SCALE GENOMIC DNA]</scope>
    <source>
        <strain evidence="17 18">DSM 1785</strain>
    </source>
</reference>
<comment type="caution">
    <text evidence="17">The sequence shown here is derived from an EMBL/GenBank/DDBJ whole genome shotgun (WGS) entry which is preliminary data.</text>
</comment>
<dbReference type="CDD" id="cd00082">
    <property type="entry name" value="HisKA"/>
    <property type="match status" value="1"/>
</dbReference>
<dbReference type="PANTHER" id="PTHR45528:SF11">
    <property type="entry name" value="HISTIDINE KINASE"/>
    <property type="match status" value="1"/>
</dbReference>
<accession>L1Q3V7</accession>
<dbReference type="Pfam" id="PF02518">
    <property type="entry name" value="HATPase_c"/>
    <property type="match status" value="1"/>
</dbReference>
<evidence type="ECO:0000256" key="5">
    <source>
        <dbReference type="ARBA" id="ARBA00022679"/>
    </source>
</evidence>
<dbReference type="SMART" id="SM00387">
    <property type="entry name" value="HATPase_c"/>
    <property type="match status" value="1"/>
</dbReference>
<keyword evidence="18" id="KW-1185">Reference proteome</keyword>
<dbReference type="HOGENOM" id="CLU_000445_89_3_9"/>
<dbReference type="PROSITE" id="PS50885">
    <property type="entry name" value="HAMP"/>
    <property type="match status" value="1"/>
</dbReference>
<evidence type="ECO:0000259" key="16">
    <source>
        <dbReference type="PROSITE" id="PS50885"/>
    </source>
</evidence>
<keyword evidence="7 17" id="KW-0418">Kinase</keyword>
<dbReference type="FunFam" id="3.30.565.10:FF:000006">
    <property type="entry name" value="Sensor histidine kinase WalK"/>
    <property type="match status" value="1"/>
</dbReference>
<dbReference type="FunFam" id="1.10.287.130:FF:000001">
    <property type="entry name" value="Two-component sensor histidine kinase"/>
    <property type="match status" value="1"/>
</dbReference>
<evidence type="ECO:0000256" key="13">
    <source>
        <dbReference type="ARBA" id="ARBA00040841"/>
    </source>
</evidence>
<keyword evidence="9" id="KW-0902">Two-component regulatory system</keyword>
<dbReference type="GO" id="GO:0005886">
    <property type="term" value="C:plasma membrane"/>
    <property type="evidence" value="ECO:0007669"/>
    <property type="project" value="TreeGrafter"/>
</dbReference>
<dbReference type="InterPro" id="IPR004358">
    <property type="entry name" value="Sig_transdc_His_kin-like_C"/>
</dbReference>
<feature type="transmembrane region" description="Helical" evidence="14">
    <location>
        <begin position="16"/>
        <end position="40"/>
    </location>
</feature>
<dbReference type="AlphaFoldDB" id="L1Q3V7"/>
<protein>
    <recommendedName>
        <fullName evidence="13">Heme sensor protein HssS</fullName>
        <ecNumber evidence="3">2.7.13.3</ecNumber>
    </recommendedName>
</protein>
<comment type="subcellular location">
    <subcellularLocation>
        <location evidence="2">Membrane</location>
        <topology evidence="2">Multi-pass membrane protein</topology>
    </subcellularLocation>
</comment>
<keyword evidence="4" id="KW-0597">Phosphoprotein</keyword>
<feature type="domain" description="Histidine kinase" evidence="15">
    <location>
        <begin position="141"/>
        <end position="353"/>
    </location>
</feature>
<keyword evidence="5" id="KW-0808">Transferase</keyword>
<dbReference type="Pfam" id="PF00512">
    <property type="entry name" value="HisKA"/>
    <property type="match status" value="1"/>
</dbReference>
<dbReference type="eggNOG" id="COG2205">
    <property type="taxonomic scope" value="Bacteria"/>
</dbReference>
<evidence type="ECO:0000256" key="2">
    <source>
        <dbReference type="ARBA" id="ARBA00004141"/>
    </source>
</evidence>
<dbReference type="OrthoDB" id="9813151at2"/>
<evidence type="ECO:0000256" key="3">
    <source>
        <dbReference type="ARBA" id="ARBA00012438"/>
    </source>
</evidence>
<keyword evidence="8 14" id="KW-1133">Transmembrane helix</keyword>
<feature type="transmembrane region" description="Helical" evidence="14">
    <location>
        <begin position="60"/>
        <end position="84"/>
    </location>
</feature>
<evidence type="ECO:0000256" key="8">
    <source>
        <dbReference type="ARBA" id="ARBA00022989"/>
    </source>
</evidence>
<dbReference type="InterPro" id="IPR003660">
    <property type="entry name" value="HAMP_dom"/>
</dbReference>
<feature type="domain" description="HAMP" evidence="16">
    <location>
        <begin position="81"/>
        <end position="133"/>
    </location>
</feature>
<dbReference type="Gene3D" id="3.30.565.10">
    <property type="entry name" value="Histidine kinase-like ATPase, C-terminal domain"/>
    <property type="match status" value="1"/>
</dbReference>
<dbReference type="SUPFAM" id="SSF158472">
    <property type="entry name" value="HAMP domain-like"/>
    <property type="match status" value="1"/>
</dbReference>
<dbReference type="InterPro" id="IPR003594">
    <property type="entry name" value="HATPase_dom"/>
</dbReference>
<dbReference type="SUPFAM" id="SSF47384">
    <property type="entry name" value="Homodimeric domain of signal transducing histidine kinase"/>
    <property type="match status" value="1"/>
</dbReference>
<dbReference type="SMART" id="SM00388">
    <property type="entry name" value="HisKA"/>
    <property type="match status" value="1"/>
</dbReference>
<dbReference type="RefSeq" id="WP_005215827.1">
    <property type="nucleotide sequence ID" value="NZ_KB291706.1"/>
</dbReference>
<evidence type="ECO:0000256" key="14">
    <source>
        <dbReference type="SAM" id="Phobius"/>
    </source>
</evidence>
<evidence type="ECO:0000256" key="7">
    <source>
        <dbReference type="ARBA" id="ARBA00022777"/>
    </source>
</evidence>
<dbReference type="InterPro" id="IPR003661">
    <property type="entry name" value="HisK_dim/P_dom"/>
</dbReference>
<evidence type="ECO:0000256" key="1">
    <source>
        <dbReference type="ARBA" id="ARBA00000085"/>
    </source>
</evidence>
<keyword evidence="10" id="KW-0843">Virulence</keyword>
<evidence type="ECO:0000256" key="4">
    <source>
        <dbReference type="ARBA" id="ARBA00022553"/>
    </source>
</evidence>
<comment type="catalytic activity">
    <reaction evidence="1">
        <text>ATP + protein L-histidine = ADP + protein N-phospho-L-histidine.</text>
        <dbReference type="EC" id="2.7.13.3"/>
    </reaction>
</comment>